<dbReference type="EC" id="2.7.1.6" evidence="11"/>
<evidence type="ECO:0000256" key="10">
    <source>
        <dbReference type="ARBA" id="ARBA00023277"/>
    </source>
</evidence>
<dbReference type="PRINTS" id="PR00959">
    <property type="entry name" value="MEVGALKINASE"/>
</dbReference>
<dbReference type="OrthoDB" id="250531at2"/>
<dbReference type="InterPro" id="IPR000705">
    <property type="entry name" value="Galactokinase"/>
</dbReference>
<keyword evidence="7" id="KW-0067">ATP-binding</keyword>
<dbReference type="InterPro" id="IPR006204">
    <property type="entry name" value="GHMP_kinase_N_dom"/>
</dbReference>
<dbReference type="GO" id="GO:0005524">
    <property type="term" value="F:ATP binding"/>
    <property type="evidence" value="ECO:0007669"/>
    <property type="project" value="UniProtKB-UniRule"/>
</dbReference>
<dbReference type="SUPFAM" id="SSF55060">
    <property type="entry name" value="GHMP Kinase, C-terminal domain"/>
    <property type="match status" value="1"/>
</dbReference>
<comment type="similarity">
    <text evidence="1">Belongs to the GHMP kinase family. GalK subfamily.</text>
</comment>
<dbReference type="InterPro" id="IPR006206">
    <property type="entry name" value="Mevalonate/galactokinase"/>
</dbReference>
<dbReference type="Pfam" id="PF10509">
    <property type="entry name" value="GalKase_gal_bdg"/>
    <property type="match status" value="1"/>
</dbReference>
<dbReference type="InterPro" id="IPR014721">
    <property type="entry name" value="Ribsml_uS5_D2-typ_fold_subgr"/>
</dbReference>
<evidence type="ECO:0000313" key="16">
    <source>
        <dbReference type="EMBL" id="RFA10541.1"/>
    </source>
</evidence>
<comment type="caution">
    <text evidence="16">The sequence shown here is derived from an EMBL/GenBank/DDBJ whole genome shotgun (WGS) entry which is preliminary data.</text>
</comment>
<evidence type="ECO:0000256" key="3">
    <source>
        <dbReference type="ARBA" id="ARBA00022679"/>
    </source>
</evidence>
<name>A0A3E0VLF0_9MICO</name>
<dbReference type="SUPFAM" id="SSF54211">
    <property type="entry name" value="Ribosomal protein S5 domain 2-like"/>
    <property type="match status" value="1"/>
</dbReference>
<evidence type="ECO:0000259" key="15">
    <source>
        <dbReference type="Pfam" id="PF10509"/>
    </source>
</evidence>
<evidence type="ECO:0000256" key="6">
    <source>
        <dbReference type="ARBA" id="ARBA00022777"/>
    </source>
</evidence>
<keyword evidence="4" id="KW-0479">Metal-binding</keyword>
<dbReference type="InterPro" id="IPR036554">
    <property type="entry name" value="GHMP_kinase_C_sf"/>
</dbReference>
<feature type="domain" description="Galactokinase N-terminal" evidence="15">
    <location>
        <begin position="46"/>
        <end position="95"/>
    </location>
</feature>
<dbReference type="RefSeq" id="WP_116415915.1">
    <property type="nucleotide sequence ID" value="NZ_NBWZ01000001.1"/>
</dbReference>
<keyword evidence="3" id="KW-0808">Transferase</keyword>
<dbReference type="InterPro" id="IPR020568">
    <property type="entry name" value="Ribosomal_Su5_D2-typ_SF"/>
</dbReference>
<dbReference type="InterPro" id="IPR013750">
    <property type="entry name" value="GHMP_kinase_C_dom"/>
</dbReference>
<evidence type="ECO:0000256" key="12">
    <source>
        <dbReference type="SAM" id="MobiDB-lite"/>
    </source>
</evidence>
<dbReference type="InterPro" id="IPR019741">
    <property type="entry name" value="Galactokinase_CS"/>
</dbReference>
<dbReference type="FunFam" id="3.30.70.890:FF:000001">
    <property type="entry name" value="Galactokinase"/>
    <property type="match status" value="1"/>
</dbReference>
<dbReference type="AlphaFoldDB" id="A0A3E0VLF0"/>
<dbReference type="InterPro" id="IPR006203">
    <property type="entry name" value="GHMP_knse_ATP-bd_CS"/>
</dbReference>
<evidence type="ECO:0000259" key="13">
    <source>
        <dbReference type="Pfam" id="PF00288"/>
    </source>
</evidence>
<keyword evidence="17" id="KW-1185">Reference proteome</keyword>
<dbReference type="NCBIfam" id="TIGR00131">
    <property type="entry name" value="gal_kin"/>
    <property type="match status" value="1"/>
</dbReference>
<sequence length="449" mass="46582">MTELHPDAANSGDANPGAANSDAANPDDANLDAAHPDAALFAALAAEFEARHGSRPAGFWSAPGRVNLIGEHTDYNEGFVLPFAIDRRAVVALGPSAPAGASDVTAPDARPTARVSSTFSEQIVELPLADLTPDALADWSAYPLGVAWALAERAAATSGAAISGTPSGPVLPGFALHIHSDVPIGAGLSSSAAIECATAVALNEFWQLGLDPVELARIGQIAENQAVGAPTGIMDQSASMLGRADAAVFLDCRSMNTESVPLGLHAEDLEILVIDTRVSHDHATGGYASRRASCEAAASAMGARSLRDLTVADLPRMQQVLDDETFRRARHVITENERVEETVRLLETEGPLAIGALLDASHSSMRDDFEISVPELDLAVEVSQASGAVGARMTGGGFGGSALALIRRDSRPALEAAIVEAFRARGFARPDLFVVQPSAGATLKGHLDD</sequence>
<feature type="domain" description="GHMP kinase N-terminal" evidence="13">
    <location>
        <begin position="155"/>
        <end position="242"/>
    </location>
</feature>
<dbReference type="FunFam" id="3.30.230.10:FF:000017">
    <property type="entry name" value="Galactokinase"/>
    <property type="match status" value="1"/>
</dbReference>
<dbReference type="PROSITE" id="PS00627">
    <property type="entry name" value="GHMP_KINASES_ATP"/>
    <property type="match status" value="1"/>
</dbReference>
<protein>
    <recommendedName>
        <fullName evidence="11">Galactokinase</fullName>
        <ecNumber evidence="11">2.7.1.6</ecNumber>
    </recommendedName>
</protein>
<gene>
    <name evidence="16" type="ORF">B7R54_16000</name>
</gene>
<keyword evidence="5" id="KW-0547">Nucleotide-binding</keyword>
<feature type="domain" description="GHMP kinase C-terminal" evidence="14">
    <location>
        <begin position="352"/>
        <end position="422"/>
    </location>
</feature>
<dbReference type="PANTHER" id="PTHR10457:SF7">
    <property type="entry name" value="GALACTOKINASE-RELATED"/>
    <property type="match status" value="1"/>
</dbReference>
<keyword evidence="2" id="KW-0963">Cytoplasm</keyword>
<dbReference type="PIRSF" id="PIRSF000530">
    <property type="entry name" value="Galactokinase"/>
    <property type="match status" value="1"/>
</dbReference>
<proteinExistence type="inferred from homology"/>
<dbReference type="Proteomes" id="UP000256486">
    <property type="component" value="Unassembled WGS sequence"/>
</dbReference>
<evidence type="ECO:0000256" key="5">
    <source>
        <dbReference type="ARBA" id="ARBA00022741"/>
    </source>
</evidence>
<dbReference type="Gene3D" id="3.30.70.890">
    <property type="entry name" value="GHMP kinase, C-terminal domain"/>
    <property type="match status" value="1"/>
</dbReference>
<evidence type="ECO:0000259" key="14">
    <source>
        <dbReference type="Pfam" id="PF08544"/>
    </source>
</evidence>
<keyword evidence="9" id="KW-0299">Galactose metabolism</keyword>
<accession>A0A3E0VLF0</accession>
<dbReference type="PRINTS" id="PR00473">
    <property type="entry name" value="GALCTOKINASE"/>
</dbReference>
<dbReference type="Pfam" id="PF00288">
    <property type="entry name" value="GHMP_kinases_N"/>
    <property type="match status" value="1"/>
</dbReference>
<evidence type="ECO:0000256" key="9">
    <source>
        <dbReference type="ARBA" id="ARBA00023144"/>
    </source>
</evidence>
<dbReference type="PROSITE" id="PS00106">
    <property type="entry name" value="GALACTOKINASE"/>
    <property type="match status" value="1"/>
</dbReference>
<dbReference type="Pfam" id="PF08544">
    <property type="entry name" value="GHMP_kinases_C"/>
    <property type="match status" value="1"/>
</dbReference>
<dbReference type="GO" id="GO:0005829">
    <property type="term" value="C:cytosol"/>
    <property type="evidence" value="ECO:0007669"/>
    <property type="project" value="TreeGrafter"/>
</dbReference>
<evidence type="ECO:0000256" key="2">
    <source>
        <dbReference type="ARBA" id="ARBA00022490"/>
    </source>
</evidence>
<keyword evidence="6 16" id="KW-0418">Kinase</keyword>
<dbReference type="Gene3D" id="3.30.230.10">
    <property type="match status" value="1"/>
</dbReference>
<dbReference type="GO" id="GO:0004335">
    <property type="term" value="F:galactokinase activity"/>
    <property type="evidence" value="ECO:0007669"/>
    <property type="project" value="UniProtKB-UniRule"/>
</dbReference>
<evidence type="ECO:0000313" key="17">
    <source>
        <dbReference type="Proteomes" id="UP000256486"/>
    </source>
</evidence>
<evidence type="ECO:0000256" key="8">
    <source>
        <dbReference type="ARBA" id="ARBA00022842"/>
    </source>
</evidence>
<evidence type="ECO:0000256" key="7">
    <source>
        <dbReference type="ARBA" id="ARBA00022840"/>
    </source>
</evidence>
<dbReference type="EMBL" id="NBWZ01000001">
    <property type="protein sequence ID" value="RFA10541.1"/>
    <property type="molecule type" value="Genomic_DNA"/>
</dbReference>
<feature type="compositionally biased region" description="Low complexity" evidence="12">
    <location>
        <begin position="13"/>
        <end position="32"/>
    </location>
</feature>
<reference evidence="16 17" key="1">
    <citation type="submission" date="2017-04" db="EMBL/GenBank/DDBJ databases">
        <title>Comparative genome analysis of Subtercola boreus.</title>
        <authorList>
            <person name="Cho Y.-J."/>
            <person name="Cho A."/>
            <person name="Kim O.-S."/>
            <person name="Lee J.-I."/>
        </authorList>
    </citation>
    <scope>NUCLEOTIDE SEQUENCE [LARGE SCALE GENOMIC DNA]</scope>
    <source>
        <strain evidence="16 17">K300</strain>
    </source>
</reference>
<dbReference type="GO" id="GO:0006012">
    <property type="term" value="P:galactose metabolic process"/>
    <property type="evidence" value="ECO:0007669"/>
    <property type="project" value="UniProtKB-UniRule"/>
</dbReference>
<dbReference type="InterPro" id="IPR019539">
    <property type="entry name" value="GalKase_N"/>
</dbReference>
<evidence type="ECO:0000256" key="1">
    <source>
        <dbReference type="ARBA" id="ARBA00006566"/>
    </source>
</evidence>
<keyword evidence="10" id="KW-0119">Carbohydrate metabolism</keyword>
<keyword evidence="8" id="KW-0460">Magnesium</keyword>
<feature type="region of interest" description="Disordered" evidence="12">
    <location>
        <begin position="1"/>
        <end position="32"/>
    </location>
</feature>
<evidence type="ECO:0000256" key="4">
    <source>
        <dbReference type="ARBA" id="ARBA00022723"/>
    </source>
</evidence>
<dbReference type="GO" id="GO:0046872">
    <property type="term" value="F:metal ion binding"/>
    <property type="evidence" value="ECO:0007669"/>
    <property type="project" value="UniProtKB-KW"/>
</dbReference>
<organism evidence="16 17">
    <name type="scientific">Subtercola boreus</name>
    <dbReference type="NCBI Taxonomy" id="120213"/>
    <lineage>
        <taxon>Bacteria</taxon>
        <taxon>Bacillati</taxon>
        <taxon>Actinomycetota</taxon>
        <taxon>Actinomycetes</taxon>
        <taxon>Micrococcales</taxon>
        <taxon>Microbacteriaceae</taxon>
        <taxon>Subtercola</taxon>
    </lineage>
</organism>
<evidence type="ECO:0000256" key="11">
    <source>
        <dbReference type="NCBIfam" id="TIGR00131"/>
    </source>
</evidence>
<dbReference type="PANTHER" id="PTHR10457">
    <property type="entry name" value="MEVALONATE KINASE/GALACTOKINASE"/>
    <property type="match status" value="1"/>
</dbReference>